<dbReference type="Proteomes" id="UP001222325">
    <property type="component" value="Unassembled WGS sequence"/>
</dbReference>
<dbReference type="EMBL" id="JARJCN010000001">
    <property type="protein sequence ID" value="KAJ7103978.1"/>
    <property type="molecule type" value="Genomic_DNA"/>
</dbReference>
<organism evidence="1 2">
    <name type="scientific">Mycena belliarum</name>
    <dbReference type="NCBI Taxonomy" id="1033014"/>
    <lineage>
        <taxon>Eukaryota</taxon>
        <taxon>Fungi</taxon>
        <taxon>Dikarya</taxon>
        <taxon>Basidiomycota</taxon>
        <taxon>Agaricomycotina</taxon>
        <taxon>Agaricomycetes</taxon>
        <taxon>Agaricomycetidae</taxon>
        <taxon>Agaricales</taxon>
        <taxon>Marasmiineae</taxon>
        <taxon>Mycenaceae</taxon>
        <taxon>Mycena</taxon>
    </lineage>
</organism>
<keyword evidence="2" id="KW-1185">Reference proteome</keyword>
<name>A0AAD6XWE8_9AGAR</name>
<protein>
    <submittedName>
        <fullName evidence="1">Uncharacterized protein</fullName>
    </submittedName>
</protein>
<sequence>MFSISATLLREKIPKRRVTEPLGLSNLLAWQLTGQGNGTRKFLDQQPTMFFESYQECLRVFDDAHRSNLELREQYQRSHPNASDETVEAAVKKQAGYIPTHNSNAYGEAANSLGITPSRGRELPKYTLEEKFLPFFEPHVQDRWIEFLGELAGRDPDSYTGKRPSWKEGLDFIQEFGFYGLKSDGLTTLQLANNLVLLGVCDPPEPETMAAWIAEKGDLGAFKGLRHLGFNLQQSDPLATRAAFLCVYDHLAEHLSAEDKAALGFGVIFVEHALCKIQRWSYRYDSVMRQSTFEDLANDLLCGPPWVPKHNECLPIPIYVSTEQIETAIGKAKVKFVVFPVCGC</sequence>
<proteinExistence type="predicted"/>
<dbReference type="AlphaFoldDB" id="A0AAD6XWE8"/>
<gene>
    <name evidence="1" type="ORF">B0H15DRAFT_766670</name>
</gene>
<evidence type="ECO:0000313" key="2">
    <source>
        <dbReference type="Proteomes" id="UP001222325"/>
    </source>
</evidence>
<reference evidence="1" key="1">
    <citation type="submission" date="2023-03" db="EMBL/GenBank/DDBJ databases">
        <title>Massive genome expansion in bonnet fungi (Mycena s.s.) driven by repeated elements and novel gene families across ecological guilds.</title>
        <authorList>
            <consortium name="Lawrence Berkeley National Laboratory"/>
            <person name="Harder C.B."/>
            <person name="Miyauchi S."/>
            <person name="Viragh M."/>
            <person name="Kuo A."/>
            <person name="Thoen E."/>
            <person name="Andreopoulos B."/>
            <person name="Lu D."/>
            <person name="Skrede I."/>
            <person name="Drula E."/>
            <person name="Henrissat B."/>
            <person name="Morin E."/>
            <person name="Kohler A."/>
            <person name="Barry K."/>
            <person name="LaButti K."/>
            <person name="Morin E."/>
            <person name="Salamov A."/>
            <person name="Lipzen A."/>
            <person name="Mereny Z."/>
            <person name="Hegedus B."/>
            <person name="Baldrian P."/>
            <person name="Stursova M."/>
            <person name="Weitz H."/>
            <person name="Taylor A."/>
            <person name="Grigoriev I.V."/>
            <person name="Nagy L.G."/>
            <person name="Martin F."/>
            <person name="Kauserud H."/>
        </authorList>
    </citation>
    <scope>NUCLEOTIDE SEQUENCE</scope>
    <source>
        <strain evidence="1">CBHHK173m</strain>
    </source>
</reference>
<evidence type="ECO:0000313" key="1">
    <source>
        <dbReference type="EMBL" id="KAJ7103978.1"/>
    </source>
</evidence>
<comment type="caution">
    <text evidence="1">The sequence shown here is derived from an EMBL/GenBank/DDBJ whole genome shotgun (WGS) entry which is preliminary data.</text>
</comment>
<accession>A0AAD6XWE8</accession>